<dbReference type="Gene3D" id="3.30.710.10">
    <property type="entry name" value="Potassium Channel Kv1.1, Chain A"/>
    <property type="match status" value="1"/>
</dbReference>
<sequence>MATSSSNQDTTIPIAIDGDVVFVVGPSERKMRVHSTIIKGASPKLHGLMLPKLCKGQVYRANGYLNVMMADDNADAMETIVRVLHGQNDAIKSKLRPEEILEIAIASNKYLLASPLKFALTVWLDCRNVVDPETLVHLAMAAYTIRDAATFSDTTSALLFHHAGSYQDLIRPLEKRFNREPARVVTLLRIALMLAEERSKLREELMILATEVATRDYFDNNAAADGNDCQCGWLSKHCVEYIEDMIYGREHQTKTCDVGLGGHRRVVFLGQDQGVLTLSQTIDQLQQMRHPSLDNRGCYGNSCDHEKREDFPDLHRDPESDTRLRNKLSKFMDRHKGMGLCRRRVQTGEPHADHPDNMMGIRAEDLPGQDTTGDTTEDEM</sequence>
<keyword evidence="4" id="KW-1185">Reference proteome</keyword>
<reference evidence="3" key="1">
    <citation type="journal article" date="2023" name="Mol. Phylogenet. Evol.">
        <title>Genome-scale phylogeny and comparative genomics of the fungal order Sordariales.</title>
        <authorList>
            <person name="Hensen N."/>
            <person name="Bonometti L."/>
            <person name="Westerberg I."/>
            <person name="Brannstrom I.O."/>
            <person name="Guillou S."/>
            <person name="Cros-Aarteil S."/>
            <person name="Calhoun S."/>
            <person name="Haridas S."/>
            <person name="Kuo A."/>
            <person name="Mondo S."/>
            <person name="Pangilinan J."/>
            <person name="Riley R."/>
            <person name="LaButti K."/>
            <person name="Andreopoulos B."/>
            <person name="Lipzen A."/>
            <person name="Chen C."/>
            <person name="Yan M."/>
            <person name="Daum C."/>
            <person name="Ng V."/>
            <person name="Clum A."/>
            <person name="Steindorff A."/>
            <person name="Ohm R.A."/>
            <person name="Martin F."/>
            <person name="Silar P."/>
            <person name="Natvig D.O."/>
            <person name="Lalanne C."/>
            <person name="Gautier V."/>
            <person name="Ament-Velasquez S.L."/>
            <person name="Kruys A."/>
            <person name="Hutchinson M.I."/>
            <person name="Powell A.J."/>
            <person name="Barry K."/>
            <person name="Miller A.N."/>
            <person name="Grigoriev I.V."/>
            <person name="Debuchy R."/>
            <person name="Gladieux P."/>
            <person name="Hiltunen Thoren M."/>
            <person name="Johannesson H."/>
        </authorList>
    </citation>
    <scope>NUCLEOTIDE SEQUENCE</scope>
    <source>
        <strain evidence="3">CBS 314.62</strain>
    </source>
</reference>
<dbReference type="PROSITE" id="PS50097">
    <property type="entry name" value="BTB"/>
    <property type="match status" value="1"/>
</dbReference>
<organism evidence="3 4">
    <name type="scientific">Podospora appendiculata</name>
    <dbReference type="NCBI Taxonomy" id="314037"/>
    <lineage>
        <taxon>Eukaryota</taxon>
        <taxon>Fungi</taxon>
        <taxon>Dikarya</taxon>
        <taxon>Ascomycota</taxon>
        <taxon>Pezizomycotina</taxon>
        <taxon>Sordariomycetes</taxon>
        <taxon>Sordariomycetidae</taxon>
        <taxon>Sordariales</taxon>
        <taxon>Podosporaceae</taxon>
        <taxon>Podospora</taxon>
    </lineage>
</organism>
<gene>
    <name evidence="3" type="ORF">B0T22DRAFT_533525</name>
</gene>
<comment type="caution">
    <text evidence="3">The sequence shown here is derived from an EMBL/GenBank/DDBJ whole genome shotgun (WGS) entry which is preliminary data.</text>
</comment>
<dbReference type="AlphaFoldDB" id="A0AAE0XJK9"/>
<accession>A0AAE0XJK9</accession>
<evidence type="ECO:0000259" key="2">
    <source>
        <dbReference type="PROSITE" id="PS50097"/>
    </source>
</evidence>
<evidence type="ECO:0000313" key="3">
    <source>
        <dbReference type="EMBL" id="KAK3694485.1"/>
    </source>
</evidence>
<dbReference type="InterPro" id="IPR000210">
    <property type="entry name" value="BTB/POZ_dom"/>
</dbReference>
<reference evidence="3" key="2">
    <citation type="submission" date="2023-06" db="EMBL/GenBank/DDBJ databases">
        <authorList>
            <consortium name="Lawrence Berkeley National Laboratory"/>
            <person name="Haridas S."/>
            <person name="Hensen N."/>
            <person name="Bonometti L."/>
            <person name="Westerberg I."/>
            <person name="Brannstrom I.O."/>
            <person name="Guillou S."/>
            <person name="Cros-Aarteil S."/>
            <person name="Calhoun S."/>
            <person name="Kuo A."/>
            <person name="Mondo S."/>
            <person name="Pangilinan J."/>
            <person name="Riley R."/>
            <person name="Labutti K."/>
            <person name="Andreopoulos B."/>
            <person name="Lipzen A."/>
            <person name="Chen C."/>
            <person name="Yanf M."/>
            <person name="Daum C."/>
            <person name="Ng V."/>
            <person name="Clum A."/>
            <person name="Steindorff A."/>
            <person name="Ohm R."/>
            <person name="Martin F."/>
            <person name="Silar P."/>
            <person name="Natvig D."/>
            <person name="Lalanne C."/>
            <person name="Gautier V."/>
            <person name="Ament-Velasquez S.L."/>
            <person name="Kruys A."/>
            <person name="Hutchinson M.I."/>
            <person name="Powell A.J."/>
            <person name="Barry K."/>
            <person name="Miller A.N."/>
            <person name="Grigoriev I.V."/>
            <person name="Debuchy R."/>
            <person name="Gladieux P."/>
            <person name="Thoren M.H."/>
            <person name="Johannesson H."/>
        </authorList>
    </citation>
    <scope>NUCLEOTIDE SEQUENCE</scope>
    <source>
        <strain evidence="3">CBS 314.62</strain>
    </source>
</reference>
<dbReference type="EMBL" id="JAULSO010000001">
    <property type="protein sequence ID" value="KAK3694485.1"/>
    <property type="molecule type" value="Genomic_DNA"/>
</dbReference>
<feature type="domain" description="BTB" evidence="2">
    <location>
        <begin position="18"/>
        <end position="93"/>
    </location>
</feature>
<evidence type="ECO:0000313" key="4">
    <source>
        <dbReference type="Proteomes" id="UP001270362"/>
    </source>
</evidence>
<dbReference type="Proteomes" id="UP001270362">
    <property type="component" value="Unassembled WGS sequence"/>
</dbReference>
<evidence type="ECO:0000256" key="1">
    <source>
        <dbReference type="SAM" id="MobiDB-lite"/>
    </source>
</evidence>
<dbReference type="InterPro" id="IPR011333">
    <property type="entry name" value="SKP1/BTB/POZ_sf"/>
</dbReference>
<proteinExistence type="predicted"/>
<name>A0AAE0XJK9_9PEZI</name>
<protein>
    <recommendedName>
        <fullName evidence="2">BTB domain-containing protein</fullName>
    </recommendedName>
</protein>
<feature type="region of interest" description="Disordered" evidence="1">
    <location>
        <begin position="346"/>
        <end position="380"/>
    </location>
</feature>